<gene>
    <name evidence="1" type="ORF">HMPREF9997_02209</name>
</gene>
<dbReference type="PATRIC" id="fig|1035195.3.peg.1977"/>
<name>L1MBX8_9CORY</name>
<dbReference type="OrthoDB" id="4428158at2"/>
<dbReference type="GeneID" id="84895659"/>
<dbReference type="AlphaFoldDB" id="L1MBX8"/>
<organism evidence="1 2">
    <name type="scientific">Corynebacterium durum F0235</name>
    <dbReference type="NCBI Taxonomy" id="1035195"/>
    <lineage>
        <taxon>Bacteria</taxon>
        <taxon>Bacillati</taxon>
        <taxon>Actinomycetota</taxon>
        <taxon>Actinomycetes</taxon>
        <taxon>Mycobacteriales</taxon>
        <taxon>Corynebacteriaceae</taxon>
        <taxon>Corynebacterium</taxon>
    </lineage>
</organism>
<keyword evidence="2" id="KW-1185">Reference proteome</keyword>
<dbReference type="STRING" id="1035195.HMPREF9997_02209"/>
<dbReference type="RefSeq" id="WP_006061630.1">
    <property type="nucleotide sequence ID" value="NZ_KB290820.1"/>
</dbReference>
<dbReference type="Proteomes" id="UP000010445">
    <property type="component" value="Unassembled WGS sequence"/>
</dbReference>
<evidence type="ECO:0000313" key="1">
    <source>
        <dbReference type="EMBL" id="EKX88535.1"/>
    </source>
</evidence>
<proteinExistence type="predicted"/>
<sequence length="100" mass="10687">MSEYKSIYELRGLIGLTPEQLLIIADEVCHQHHCSITNFSALCAASAVTTAAISGIDIHGGDLAAVEHELARVILVLKPLNKNNDVLAAVAVEVFHQVNA</sequence>
<protein>
    <submittedName>
        <fullName evidence="1">Toxin-antitoxin system, toxin component, Fic family</fullName>
    </submittedName>
</protein>
<dbReference type="EMBL" id="AMEM01000037">
    <property type="protein sequence ID" value="EKX88535.1"/>
    <property type="molecule type" value="Genomic_DNA"/>
</dbReference>
<comment type="caution">
    <text evidence="1">The sequence shown here is derived from an EMBL/GenBank/DDBJ whole genome shotgun (WGS) entry which is preliminary data.</text>
</comment>
<evidence type="ECO:0000313" key="2">
    <source>
        <dbReference type="Proteomes" id="UP000010445"/>
    </source>
</evidence>
<dbReference type="HOGENOM" id="CLU_181625_1_0_11"/>
<accession>L1MBX8</accession>
<reference evidence="1 2" key="1">
    <citation type="submission" date="2012-05" db="EMBL/GenBank/DDBJ databases">
        <authorList>
            <person name="Weinstock G."/>
            <person name="Sodergren E."/>
            <person name="Lobos E.A."/>
            <person name="Fulton L."/>
            <person name="Fulton R."/>
            <person name="Courtney L."/>
            <person name="Fronick C."/>
            <person name="O'Laughlin M."/>
            <person name="Godfrey J."/>
            <person name="Wilson R.M."/>
            <person name="Miner T."/>
            <person name="Farmer C."/>
            <person name="Delehaunty K."/>
            <person name="Cordes M."/>
            <person name="Minx P."/>
            <person name="Tomlinson C."/>
            <person name="Chen J."/>
            <person name="Wollam A."/>
            <person name="Pepin K.H."/>
            <person name="Bhonagiri V."/>
            <person name="Zhang X."/>
            <person name="Suruliraj S."/>
            <person name="Warren W."/>
            <person name="Mitreva M."/>
            <person name="Mardis E.R."/>
            <person name="Wilson R.K."/>
        </authorList>
    </citation>
    <scope>NUCLEOTIDE SEQUENCE [LARGE SCALE GENOMIC DNA]</scope>
    <source>
        <strain evidence="1 2">F0235</strain>
    </source>
</reference>